<dbReference type="NCBIfam" id="TIGR00652">
    <property type="entry name" value="DapF"/>
    <property type="match status" value="1"/>
</dbReference>
<feature type="binding site" evidence="5">
    <location>
        <begin position="448"/>
        <end position="449"/>
    </location>
    <ligand>
        <name>substrate</name>
    </ligand>
</feature>
<evidence type="ECO:0000256" key="4">
    <source>
        <dbReference type="HAMAP-Rule" id="MF_00185"/>
    </source>
</evidence>
<keyword evidence="5" id="KW-0028">Amino-acid biosynthesis</keyword>
<reference evidence="7 8" key="1">
    <citation type="submission" date="2024-07" db="EMBL/GenBank/DDBJ databases">
        <title>Draft Genome Sequence of Ferrimicrobium acidiphilum Strain YE2023, Isolated from a Pulp of Bioleach Reactor.</title>
        <authorList>
            <person name="Elkina Y.A."/>
            <person name="Bulaeva A.G."/>
            <person name="Beletsky A.V."/>
            <person name="Mardanov A.V."/>
        </authorList>
    </citation>
    <scope>NUCLEOTIDE SEQUENCE [LARGE SCALE GENOMIC DNA]</scope>
    <source>
        <strain evidence="7 8">YE2023</strain>
    </source>
</reference>
<evidence type="ECO:0000256" key="3">
    <source>
        <dbReference type="ARBA" id="ARBA00023235"/>
    </source>
</evidence>
<proteinExistence type="inferred from homology"/>
<evidence type="ECO:0000256" key="2">
    <source>
        <dbReference type="ARBA" id="ARBA00010219"/>
    </source>
</evidence>
<keyword evidence="4" id="KW-0067">ATP-binding</keyword>
<dbReference type="Gene3D" id="3.40.50.300">
    <property type="entry name" value="P-loop containing nucleotide triphosphate hydrolases"/>
    <property type="match status" value="1"/>
</dbReference>
<comment type="subcellular location">
    <subcellularLocation>
        <location evidence="5">Cytoplasm</location>
    </subcellularLocation>
</comment>
<evidence type="ECO:0000256" key="5">
    <source>
        <dbReference type="HAMAP-Rule" id="MF_00197"/>
    </source>
</evidence>
<comment type="subunit">
    <text evidence="5">Homodimer.</text>
</comment>
<dbReference type="NCBIfam" id="TIGR00174">
    <property type="entry name" value="miaA"/>
    <property type="match status" value="1"/>
</dbReference>
<dbReference type="GO" id="GO:0052381">
    <property type="term" value="F:tRNA dimethylallyltransferase activity"/>
    <property type="evidence" value="ECO:0007669"/>
    <property type="project" value="UniProtKB-EC"/>
</dbReference>
<dbReference type="InterPro" id="IPR003593">
    <property type="entry name" value="AAA+_ATPase"/>
</dbReference>
<comment type="caution">
    <text evidence="7">The sequence shown here is derived from an EMBL/GenBank/DDBJ whole genome shotgun (WGS) entry which is preliminary data.</text>
</comment>
<comment type="function">
    <text evidence="5">Catalyzes the stereoinversion of LL-2,6-diaminopimelate (L,L-DAP) to meso-diaminopimelate (meso-DAP), a precursor of L-lysine and an essential component of the bacterial peptidoglycan.</text>
</comment>
<feature type="site" description="Could be important to modulate the pK values of the two catalytic cysteine residues" evidence="5">
    <location>
        <position position="567"/>
    </location>
</feature>
<comment type="similarity">
    <text evidence="4">Belongs to the IPP transferase family.</text>
</comment>
<accession>A0ABV3Y1I5</accession>
<keyword evidence="5" id="KW-0963">Cytoplasm</keyword>
<feature type="binding site" evidence="5">
    <location>
        <begin position="567"/>
        <end position="568"/>
    </location>
    <ligand>
        <name>substrate</name>
    </ligand>
</feature>
<comment type="similarity">
    <text evidence="2 5">Belongs to the diaminopimelate epimerase family.</text>
</comment>
<feature type="binding site" evidence="4">
    <location>
        <begin position="34"/>
        <end position="39"/>
    </location>
    <ligand>
        <name>substrate</name>
    </ligand>
</feature>
<comment type="catalytic activity">
    <reaction evidence="5">
        <text>(2S,6S)-2,6-diaminopimelate = meso-2,6-diaminopimelate</text>
        <dbReference type="Rhea" id="RHEA:15393"/>
        <dbReference type="ChEBI" id="CHEBI:57609"/>
        <dbReference type="ChEBI" id="CHEBI:57791"/>
        <dbReference type="EC" id="5.1.1.7"/>
    </reaction>
</comment>
<feature type="site" description="Interaction with substrate tRNA" evidence="4">
    <location>
        <position position="145"/>
    </location>
</feature>
<dbReference type="Gene3D" id="3.10.310.10">
    <property type="entry name" value="Diaminopimelate Epimerase, Chain A, domain 1"/>
    <property type="match status" value="2"/>
</dbReference>
<dbReference type="HAMAP" id="MF_00185">
    <property type="entry name" value="IPP_trans"/>
    <property type="match status" value="1"/>
</dbReference>
<gene>
    <name evidence="4 7" type="primary">miaA</name>
    <name evidence="5" type="synonym">dapF</name>
    <name evidence="7" type="ORF">AB6A68_06155</name>
</gene>
<comment type="caution">
    <text evidence="4">Lacks conserved residue(s) required for the propagation of feature annotation.</text>
</comment>
<dbReference type="EMBL" id="JBFSHR010000016">
    <property type="protein sequence ID" value="MEX6429422.1"/>
    <property type="molecule type" value="Genomic_DNA"/>
</dbReference>
<dbReference type="Pfam" id="PF01715">
    <property type="entry name" value="IPPT"/>
    <property type="match status" value="1"/>
</dbReference>
<dbReference type="InterPro" id="IPR001653">
    <property type="entry name" value="DAP_epimerase_DapF"/>
</dbReference>
<feature type="binding site" evidence="4">
    <location>
        <begin position="32"/>
        <end position="39"/>
    </location>
    <ligand>
        <name>ATP</name>
        <dbReference type="ChEBI" id="CHEBI:30616"/>
    </ligand>
</feature>
<organism evidence="7 8">
    <name type="scientific">Ferrimicrobium acidiphilum</name>
    <dbReference type="NCBI Taxonomy" id="121039"/>
    <lineage>
        <taxon>Bacteria</taxon>
        <taxon>Bacillati</taxon>
        <taxon>Actinomycetota</taxon>
        <taxon>Acidimicrobiia</taxon>
        <taxon>Acidimicrobiales</taxon>
        <taxon>Acidimicrobiaceae</taxon>
        <taxon>Ferrimicrobium</taxon>
    </lineage>
</organism>
<feature type="active site" description="Proton acceptor" evidence="5">
    <location>
        <position position="576"/>
    </location>
</feature>
<feature type="binding site" evidence="5">
    <location>
        <position position="514"/>
    </location>
    <ligand>
        <name>substrate</name>
    </ligand>
</feature>
<evidence type="ECO:0000313" key="8">
    <source>
        <dbReference type="Proteomes" id="UP001560267"/>
    </source>
</evidence>
<dbReference type="Proteomes" id="UP001560267">
    <property type="component" value="Unassembled WGS sequence"/>
</dbReference>
<dbReference type="PANTHER" id="PTHR31689:SF0">
    <property type="entry name" value="DIAMINOPIMELATE EPIMERASE"/>
    <property type="match status" value="1"/>
</dbReference>
<dbReference type="InterPro" id="IPR027417">
    <property type="entry name" value="P-loop_NTPase"/>
</dbReference>
<evidence type="ECO:0000313" key="7">
    <source>
        <dbReference type="EMBL" id="MEX6429422.1"/>
    </source>
</evidence>
<dbReference type="InterPro" id="IPR018022">
    <property type="entry name" value="IPT"/>
</dbReference>
<dbReference type="EC" id="2.5.1.75" evidence="4"/>
<dbReference type="SMART" id="SM00382">
    <property type="entry name" value="AAA"/>
    <property type="match status" value="1"/>
</dbReference>
<sequence>MVGRLATICVGEHDDSGKGVLTQAIDGLALVGPTASGKTELAEVLARRYPELTPIAVDALSVYDGLEITTATPERQVIDELGYRFVAHVPLDQEYSLGQFLSDLEGELTRIHDENRRPLLVGGTALWIRAVVNGFRPPQGARGLRLWLEARLTDASDDRSAYQLLTQLDPAAAQGVDPRNRRRLIRALEVALASNGSETVAGDRLGTDATPRYEQLGLARPPEVLAQRIEARVRAQLALGWLDEVERALARNPSRTARMAIGVSELGAFLAGETSLDEAIERIIRRTRRLVRRQLGWLRRDARILWVSSIDEGVAEADRLLGRGGTRLGHEHGAHKLAEHAIVDSAQEGSALSVATRGHKTTDQIPRSMTQKEALMGSTFAKFTGAGNDFLIGEAPTGAMPDAESIAALLNRSLGVGADGLILVDLANRDRPVMHLFNQDGSRAEMSGNGLRCLGHYLVLYHGLDPSFVLMTDAGERKYRLVERGEWAWTGETTMGEVTLVEDEDSTFLVDVGNPHRVVVVPTLAELEALDIAAEGARYQALATKTEGINVEWIVRSEDGCVMRVFERGVGPTLACGTGSVASARVARQLGWVQDYAVVENPGGELAVRFVSVPNRVGAIEGVAAPASRDEAWSIGPGEGDDSPEEIWLRGPSLFVAEINPARWLMSS</sequence>
<keyword evidence="3 5" id="KW-0413">Isomerase</keyword>
<comment type="function">
    <text evidence="1 4">Catalyzes the transfer of a dimethylallyl group onto the adenine at position 37 in tRNAs that read codons beginning with uridine, leading to the formation of N6-(dimethylallyl)adenosine (i(6)A).</text>
</comment>
<comment type="cofactor">
    <cofactor evidence="4">
        <name>Mg(2+)</name>
        <dbReference type="ChEBI" id="CHEBI:18420"/>
    </cofactor>
</comment>
<comment type="catalytic activity">
    <reaction evidence="4">
        <text>adenosine(37) in tRNA + dimethylallyl diphosphate = N(6)-dimethylallyladenosine(37) in tRNA + diphosphate</text>
        <dbReference type="Rhea" id="RHEA:26482"/>
        <dbReference type="Rhea" id="RHEA-COMP:10162"/>
        <dbReference type="Rhea" id="RHEA-COMP:10375"/>
        <dbReference type="ChEBI" id="CHEBI:33019"/>
        <dbReference type="ChEBI" id="CHEBI:57623"/>
        <dbReference type="ChEBI" id="CHEBI:74411"/>
        <dbReference type="ChEBI" id="CHEBI:74415"/>
        <dbReference type="EC" id="2.5.1.75"/>
    </reaction>
</comment>
<feature type="site" description="Interaction with substrate tRNA" evidence="4">
    <location>
        <position position="124"/>
    </location>
</feature>
<dbReference type="PANTHER" id="PTHR31689">
    <property type="entry name" value="DIAMINOPIMELATE EPIMERASE, CHLOROPLASTIC"/>
    <property type="match status" value="1"/>
</dbReference>
<keyword evidence="4" id="KW-0547">Nucleotide-binding</keyword>
<dbReference type="HAMAP" id="MF_00197">
    <property type="entry name" value="DAP_epimerase"/>
    <property type="match status" value="1"/>
</dbReference>
<name>A0ABV3Y1I5_9ACTN</name>
<keyword evidence="4" id="KW-0460">Magnesium</keyword>
<feature type="binding site" evidence="5">
    <location>
        <position position="550"/>
    </location>
    <ligand>
        <name>substrate</name>
    </ligand>
</feature>
<dbReference type="SUPFAM" id="SSF54506">
    <property type="entry name" value="Diaminopimelate epimerase-like"/>
    <property type="match status" value="2"/>
</dbReference>
<feature type="binding site" evidence="5">
    <location>
        <position position="388"/>
    </location>
    <ligand>
        <name>substrate</name>
    </ligand>
</feature>
<feature type="binding site" evidence="5">
    <location>
        <begin position="577"/>
        <end position="578"/>
    </location>
    <ligand>
        <name>substrate</name>
    </ligand>
</feature>
<feature type="site" description="Could be important to modulate the pK values of the two catalytic cysteine residues" evidence="5">
    <location>
        <position position="516"/>
    </location>
</feature>
<keyword evidence="8" id="KW-1185">Reference proteome</keyword>
<dbReference type="EC" id="5.1.1.7" evidence="5"/>
<comment type="subunit">
    <text evidence="4">Monomer.</text>
</comment>
<dbReference type="SUPFAM" id="SSF52540">
    <property type="entry name" value="P-loop containing nucleoside triphosphate hydrolases"/>
    <property type="match status" value="2"/>
</dbReference>
<protein>
    <recommendedName>
        <fullName evidence="4 5">Multifunctional fusion protein</fullName>
    </recommendedName>
    <domain>
        <recommendedName>
            <fullName evidence="4">tRNA dimethylallyltransferase</fullName>
            <ecNumber evidence="4">2.5.1.75</ecNumber>
        </recommendedName>
        <alternativeName>
            <fullName evidence="4">Dimethylallyl diphosphate:tRNA dimethylallyltransferase</fullName>
        </alternativeName>
        <alternativeName>
            <fullName evidence="4">Isopentenyl-diphosphate:tRNA isopentenyltransferase</fullName>
            <shortName evidence="4">DMAPP:tRNA dimethylallyltransferase</shortName>
            <shortName evidence="4">DMATase</shortName>
            <shortName evidence="4">IPP transferase</shortName>
            <shortName evidence="4">IPPT</shortName>
            <shortName evidence="4">IPTase</shortName>
        </alternativeName>
    </domain>
    <domain>
        <recommendedName>
            <fullName evidence="5">Diaminopimelate epimerase</fullName>
            <shortName evidence="5">DAP epimerase</shortName>
            <ecNumber evidence="5">5.1.1.7</ecNumber>
        </recommendedName>
        <alternativeName>
            <fullName evidence="5">PLP-independent amino acid racemase</fullName>
        </alternativeName>
    </domain>
</protein>
<feature type="binding site" evidence="5">
    <location>
        <position position="438"/>
    </location>
    <ligand>
        <name>substrate</name>
    </ligand>
</feature>
<dbReference type="Gene3D" id="1.10.20.140">
    <property type="match status" value="1"/>
</dbReference>
<evidence type="ECO:0000256" key="1">
    <source>
        <dbReference type="ARBA" id="ARBA00003213"/>
    </source>
</evidence>
<comment type="pathway">
    <text evidence="5">Amino-acid biosynthesis; L-lysine biosynthesis via DAP pathway; DL-2,6-diaminopimelate from LL-2,6-diaminopimelate: step 1/1.</text>
</comment>
<keyword evidence="4 7" id="KW-0808">Transferase</keyword>
<keyword evidence="5" id="KW-0457">Lysine biosynthesis</keyword>
<dbReference type="Pfam" id="PF01678">
    <property type="entry name" value="DAP_epimerase"/>
    <property type="match status" value="2"/>
</dbReference>
<keyword evidence="4" id="KW-0819">tRNA processing</keyword>
<feature type="domain" description="AAA+ ATPase" evidence="6">
    <location>
        <begin position="24"/>
        <end position="296"/>
    </location>
</feature>
<evidence type="ECO:0000259" key="6">
    <source>
        <dbReference type="SMART" id="SM00382"/>
    </source>
</evidence>